<gene>
    <name evidence="2" type="ORF">GGI19_003863</name>
</gene>
<feature type="region of interest" description="Disordered" evidence="1">
    <location>
        <begin position="93"/>
        <end position="117"/>
    </location>
</feature>
<organism evidence="2 3">
    <name type="scientific">Coemansia pectinata</name>
    <dbReference type="NCBI Taxonomy" id="1052879"/>
    <lineage>
        <taxon>Eukaryota</taxon>
        <taxon>Fungi</taxon>
        <taxon>Fungi incertae sedis</taxon>
        <taxon>Zoopagomycota</taxon>
        <taxon>Kickxellomycotina</taxon>
        <taxon>Kickxellomycetes</taxon>
        <taxon>Kickxellales</taxon>
        <taxon>Kickxellaceae</taxon>
        <taxon>Coemansia</taxon>
    </lineage>
</organism>
<sequence>MDQINGANADGDTEDLPTYEETLSTTPRKRYRILYPQVISRTVHAIDLDNSQVSYVKRVRGLSSTKTQYYASDRLVWTCRREQNGFELVFTRPSSEPLEEPPPPPPPPPPPAMGEEMEVGSADNLRDNKPTIPPVAEDLAAPPAYQENEALEIRLRSQYPFPFIYEFQFPRDTLRWQRTAEAEGVMFTCVEKSSGRLLAEITSSSTGLGTLVVYDSRQLPF</sequence>
<evidence type="ECO:0000313" key="3">
    <source>
        <dbReference type="Proteomes" id="UP001140011"/>
    </source>
</evidence>
<evidence type="ECO:0000256" key="1">
    <source>
        <dbReference type="SAM" id="MobiDB-lite"/>
    </source>
</evidence>
<evidence type="ECO:0000313" key="2">
    <source>
        <dbReference type="EMBL" id="KAJ2752390.1"/>
    </source>
</evidence>
<comment type="caution">
    <text evidence="2">The sequence shown here is derived from an EMBL/GenBank/DDBJ whole genome shotgun (WGS) entry which is preliminary data.</text>
</comment>
<name>A0A9W8GZH8_9FUNG</name>
<proteinExistence type="predicted"/>
<dbReference type="EMBL" id="JANBUH010000288">
    <property type="protein sequence ID" value="KAJ2752390.1"/>
    <property type="molecule type" value="Genomic_DNA"/>
</dbReference>
<dbReference type="Proteomes" id="UP001140011">
    <property type="component" value="Unassembled WGS sequence"/>
</dbReference>
<reference evidence="2" key="1">
    <citation type="submission" date="2022-07" db="EMBL/GenBank/DDBJ databases">
        <title>Phylogenomic reconstructions and comparative analyses of Kickxellomycotina fungi.</title>
        <authorList>
            <person name="Reynolds N.K."/>
            <person name="Stajich J.E."/>
            <person name="Barry K."/>
            <person name="Grigoriev I.V."/>
            <person name="Crous P."/>
            <person name="Smith M.E."/>
        </authorList>
    </citation>
    <scope>NUCLEOTIDE SEQUENCE</scope>
    <source>
        <strain evidence="2">BCRC 34297</strain>
    </source>
</reference>
<feature type="region of interest" description="Disordered" evidence="1">
    <location>
        <begin position="1"/>
        <end position="23"/>
    </location>
</feature>
<keyword evidence="3" id="KW-1185">Reference proteome</keyword>
<accession>A0A9W8GZH8</accession>
<protein>
    <submittedName>
        <fullName evidence="2">Uncharacterized protein</fullName>
    </submittedName>
</protein>
<dbReference type="SUPFAM" id="SSF101447">
    <property type="entry name" value="Formin homology 2 domain (FH2 domain)"/>
    <property type="match status" value="1"/>
</dbReference>
<dbReference type="AlphaFoldDB" id="A0A9W8GZH8"/>
<feature type="compositionally biased region" description="Pro residues" evidence="1">
    <location>
        <begin position="100"/>
        <end position="112"/>
    </location>
</feature>
<dbReference type="OrthoDB" id="5593273at2759"/>